<protein>
    <recommendedName>
        <fullName evidence="4">Protein kinase domain-containing protein</fullName>
    </recommendedName>
</protein>
<dbReference type="InterPro" id="IPR052396">
    <property type="entry name" value="Meiotic_Drive_Suppr_Kinase"/>
</dbReference>
<sequence>MKPLENKERDASSVFKENEGRELASSLSSHTGEIDRGRERFQFGIAQSVQHYLCLIDEPRLREGAVARMTILRGGSTIELNVTLHLNNLRKVVTEVDAYKTLHKLQGVQIPRLVSWGFLCGTMFAYVMTSDEGTPLTACPAHEALATIHARGVIHGDLSPLKILFGRGSCRSSSQSSWLRSFGLPPTSAPRRSMLLQGGRSLSFINV</sequence>
<accession>D8SIH9</accession>
<reference evidence="2 3" key="1">
    <citation type="journal article" date="2011" name="Science">
        <title>The Selaginella genome identifies genetic changes associated with the evolution of vascular plants.</title>
        <authorList>
            <person name="Banks J.A."/>
            <person name="Nishiyama T."/>
            <person name="Hasebe M."/>
            <person name="Bowman J.L."/>
            <person name="Gribskov M."/>
            <person name="dePamphilis C."/>
            <person name="Albert V.A."/>
            <person name="Aono N."/>
            <person name="Aoyama T."/>
            <person name="Ambrose B.A."/>
            <person name="Ashton N.W."/>
            <person name="Axtell M.J."/>
            <person name="Barker E."/>
            <person name="Barker M.S."/>
            <person name="Bennetzen J.L."/>
            <person name="Bonawitz N.D."/>
            <person name="Chapple C."/>
            <person name="Cheng C."/>
            <person name="Correa L.G."/>
            <person name="Dacre M."/>
            <person name="DeBarry J."/>
            <person name="Dreyer I."/>
            <person name="Elias M."/>
            <person name="Engstrom E.M."/>
            <person name="Estelle M."/>
            <person name="Feng L."/>
            <person name="Finet C."/>
            <person name="Floyd S.K."/>
            <person name="Frommer W.B."/>
            <person name="Fujita T."/>
            <person name="Gramzow L."/>
            <person name="Gutensohn M."/>
            <person name="Harholt J."/>
            <person name="Hattori M."/>
            <person name="Heyl A."/>
            <person name="Hirai T."/>
            <person name="Hiwatashi Y."/>
            <person name="Ishikawa M."/>
            <person name="Iwata M."/>
            <person name="Karol K.G."/>
            <person name="Koehler B."/>
            <person name="Kolukisaoglu U."/>
            <person name="Kubo M."/>
            <person name="Kurata T."/>
            <person name="Lalonde S."/>
            <person name="Li K."/>
            <person name="Li Y."/>
            <person name="Litt A."/>
            <person name="Lyons E."/>
            <person name="Manning G."/>
            <person name="Maruyama T."/>
            <person name="Michael T.P."/>
            <person name="Mikami K."/>
            <person name="Miyazaki S."/>
            <person name="Morinaga S."/>
            <person name="Murata T."/>
            <person name="Mueller-Roeber B."/>
            <person name="Nelson D.R."/>
            <person name="Obara M."/>
            <person name="Oguri Y."/>
            <person name="Olmstead R.G."/>
            <person name="Onodera N."/>
            <person name="Petersen B.L."/>
            <person name="Pils B."/>
            <person name="Prigge M."/>
            <person name="Rensing S.A."/>
            <person name="Riano-Pachon D.M."/>
            <person name="Roberts A.W."/>
            <person name="Sato Y."/>
            <person name="Scheller H.V."/>
            <person name="Schulz B."/>
            <person name="Schulz C."/>
            <person name="Shakirov E.V."/>
            <person name="Shibagaki N."/>
            <person name="Shinohara N."/>
            <person name="Shippen D.E."/>
            <person name="Soerensen I."/>
            <person name="Sotooka R."/>
            <person name="Sugimoto N."/>
            <person name="Sugita M."/>
            <person name="Sumikawa N."/>
            <person name="Tanurdzic M."/>
            <person name="Theissen G."/>
            <person name="Ulvskov P."/>
            <person name="Wakazuki S."/>
            <person name="Weng J.K."/>
            <person name="Willats W.W."/>
            <person name="Wipf D."/>
            <person name="Wolf P.G."/>
            <person name="Yang L."/>
            <person name="Zimmer A.D."/>
            <person name="Zhu Q."/>
            <person name="Mitros T."/>
            <person name="Hellsten U."/>
            <person name="Loque D."/>
            <person name="Otillar R."/>
            <person name="Salamov A."/>
            <person name="Schmutz J."/>
            <person name="Shapiro H."/>
            <person name="Lindquist E."/>
            <person name="Lucas S."/>
            <person name="Rokhsar D."/>
            <person name="Grigoriev I.V."/>
        </authorList>
    </citation>
    <scope>NUCLEOTIDE SEQUENCE [LARGE SCALE GENOMIC DNA]</scope>
</reference>
<dbReference type="InParanoid" id="D8SIH9"/>
<organism evidence="3">
    <name type="scientific">Selaginella moellendorffii</name>
    <name type="common">Spikemoss</name>
    <dbReference type="NCBI Taxonomy" id="88036"/>
    <lineage>
        <taxon>Eukaryota</taxon>
        <taxon>Viridiplantae</taxon>
        <taxon>Streptophyta</taxon>
        <taxon>Embryophyta</taxon>
        <taxon>Tracheophyta</taxon>
        <taxon>Lycopodiopsida</taxon>
        <taxon>Selaginellales</taxon>
        <taxon>Selaginellaceae</taxon>
        <taxon>Selaginella</taxon>
    </lineage>
</organism>
<feature type="compositionally biased region" description="Basic and acidic residues" evidence="1">
    <location>
        <begin position="1"/>
        <end position="22"/>
    </location>
</feature>
<gene>
    <name evidence="2" type="ORF">SELMODRAFT_422474</name>
</gene>
<dbReference type="InterPro" id="IPR011009">
    <property type="entry name" value="Kinase-like_dom_sf"/>
</dbReference>
<feature type="region of interest" description="Disordered" evidence="1">
    <location>
        <begin position="1"/>
        <end position="31"/>
    </location>
</feature>
<dbReference type="PANTHER" id="PTHR37171:SF1">
    <property type="entry name" value="SERINE_THREONINE-PROTEIN KINASE YRZF-RELATED"/>
    <property type="match status" value="1"/>
</dbReference>
<evidence type="ECO:0000313" key="2">
    <source>
        <dbReference type="EMBL" id="EFJ15974.1"/>
    </source>
</evidence>
<evidence type="ECO:0000256" key="1">
    <source>
        <dbReference type="SAM" id="MobiDB-lite"/>
    </source>
</evidence>
<dbReference type="HOGENOM" id="CLU_1328353_0_0_1"/>
<dbReference type="AlphaFoldDB" id="D8SIH9"/>
<evidence type="ECO:0008006" key="4">
    <source>
        <dbReference type="Google" id="ProtNLM"/>
    </source>
</evidence>
<dbReference type="Gramene" id="EFJ15974">
    <property type="protein sequence ID" value="EFJ15974"/>
    <property type="gene ID" value="SELMODRAFT_422474"/>
</dbReference>
<dbReference type="Proteomes" id="UP000001514">
    <property type="component" value="Unassembled WGS sequence"/>
</dbReference>
<dbReference type="PANTHER" id="PTHR37171">
    <property type="entry name" value="SERINE/THREONINE-PROTEIN KINASE YRZF-RELATED"/>
    <property type="match status" value="1"/>
</dbReference>
<evidence type="ECO:0000313" key="3">
    <source>
        <dbReference type="Proteomes" id="UP000001514"/>
    </source>
</evidence>
<proteinExistence type="predicted"/>
<dbReference type="SUPFAM" id="SSF56112">
    <property type="entry name" value="Protein kinase-like (PK-like)"/>
    <property type="match status" value="1"/>
</dbReference>
<keyword evidence="3" id="KW-1185">Reference proteome</keyword>
<name>D8SIH9_SELML</name>
<dbReference type="EMBL" id="GL377621">
    <property type="protein sequence ID" value="EFJ15974.1"/>
    <property type="molecule type" value="Genomic_DNA"/>
</dbReference>
<dbReference type="KEGG" id="smo:SELMODRAFT_422474"/>